<organism evidence="2 3">
    <name type="scientific">Exophiala sideris</name>
    <dbReference type="NCBI Taxonomy" id="1016849"/>
    <lineage>
        <taxon>Eukaryota</taxon>
        <taxon>Fungi</taxon>
        <taxon>Dikarya</taxon>
        <taxon>Ascomycota</taxon>
        <taxon>Pezizomycotina</taxon>
        <taxon>Eurotiomycetes</taxon>
        <taxon>Chaetothyriomycetidae</taxon>
        <taxon>Chaetothyriales</taxon>
        <taxon>Herpotrichiellaceae</taxon>
        <taxon>Exophiala</taxon>
    </lineage>
</organism>
<accession>A0A0D1YKK1</accession>
<evidence type="ECO:0000256" key="1">
    <source>
        <dbReference type="SAM" id="MobiDB-lite"/>
    </source>
</evidence>
<evidence type="ECO:0000313" key="2">
    <source>
        <dbReference type="EMBL" id="KIV81519.1"/>
    </source>
</evidence>
<name>A0A0D1YKK1_9EURO</name>
<dbReference type="HOGENOM" id="CLU_930762_0_0_1"/>
<proteinExistence type="predicted"/>
<reference evidence="2 3" key="1">
    <citation type="submission" date="2015-01" db="EMBL/GenBank/DDBJ databases">
        <title>The Genome Sequence of Exophiala sideris CBS121828.</title>
        <authorList>
            <consortium name="The Broad Institute Genomics Platform"/>
            <person name="Cuomo C."/>
            <person name="de Hoog S."/>
            <person name="Gorbushina A."/>
            <person name="Stielow B."/>
            <person name="Teixiera M."/>
            <person name="Abouelleil A."/>
            <person name="Chapman S.B."/>
            <person name="Priest M."/>
            <person name="Young S.K."/>
            <person name="Wortman J."/>
            <person name="Nusbaum C."/>
            <person name="Birren B."/>
        </authorList>
    </citation>
    <scope>NUCLEOTIDE SEQUENCE [LARGE SCALE GENOMIC DNA]</scope>
    <source>
        <strain evidence="2 3">CBS 121828</strain>
    </source>
</reference>
<dbReference type="Proteomes" id="UP000053599">
    <property type="component" value="Unassembled WGS sequence"/>
</dbReference>
<feature type="compositionally biased region" description="Basic and acidic residues" evidence="1">
    <location>
        <begin position="186"/>
        <end position="202"/>
    </location>
</feature>
<feature type="compositionally biased region" description="Polar residues" evidence="1">
    <location>
        <begin position="158"/>
        <end position="168"/>
    </location>
</feature>
<feature type="compositionally biased region" description="Polar residues" evidence="1">
    <location>
        <begin position="213"/>
        <end position="223"/>
    </location>
</feature>
<gene>
    <name evidence="2" type="ORF">PV11_03697</name>
</gene>
<protein>
    <submittedName>
        <fullName evidence="2">Uncharacterized protein</fullName>
    </submittedName>
</protein>
<sequence length="299" mass="33185">MQEGRAILPQLPWVSHFPASWWTSLIYLLPQFIPKESGHHILPLTPPYPAAISSTTKLTAMASSLILRAGEVVGSTTTSLKYVSWRDLPACSSDYGPWLPSTNSPGQNKETNYVVPREMPFSQSKTTTKLRRSATASKESTTTDKAKTKKATAPKPANNDSQQKATNQSKDKEATTLKPLRSTSRKVQDEHASEDTLTEEPRPSAFARIKTQAVKTPESSSGAGSRVRKLGTQGAVQDKSFKVDSTTTRTGKDIRDFFATRYKKEQDETDKEEHDETGLKRKENNHRHTEGPPTKKKKS</sequence>
<evidence type="ECO:0000313" key="3">
    <source>
        <dbReference type="Proteomes" id="UP000053599"/>
    </source>
</evidence>
<dbReference type="AlphaFoldDB" id="A0A0D1YKK1"/>
<feature type="region of interest" description="Disordered" evidence="1">
    <location>
        <begin position="98"/>
        <end position="299"/>
    </location>
</feature>
<feature type="compositionally biased region" description="Basic and acidic residues" evidence="1">
    <location>
        <begin position="250"/>
        <end position="290"/>
    </location>
</feature>
<dbReference type="EMBL" id="KN846952">
    <property type="protein sequence ID" value="KIV81519.1"/>
    <property type="molecule type" value="Genomic_DNA"/>
</dbReference>
<feature type="compositionally biased region" description="Polar residues" evidence="1">
    <location>
        <begin position="100"/>
        <end position="111"/>
    </location>
</feature>